<dbReference type="EMBL" id="RHHS01000074">
    <property type="protein sequence ID" value="RNB50741.1"/>
    <property type="molecule type" value="Genomic_DNA"/>
</dbReference>
<sequence length="123" mass="14567">MENYVIKYPPYFDEIEDIENDNIDVFIETEDGFTFSLVVTTPKYLNSYMDKENMDFIPAAPPEIIVKKLTKEVIEKVIKTYIEDDAYWLKLYFLAGTNDGVFDVTEMDKIINRIKRKNKDIFK</sequence>
<dbReference type="Proteomes" id="UP000268829">
    <property type="component" value="Unassembled WGS sequence"/>
</dbReference>
<name>A0A3M8AHV3_9BACL</name>
<gene>
    <name evidence="1" type="ORF">EDM57_22670</name>
</gene>
<keyword evidence="2" id="KW-1185">Reference proteome</keyword>
<protein>
    <submittedName>
        <fullName evidence="1">Uncharacterized protein</fullName>
    </submittedName>
</protein>
<reference evidence="1 2" key="1">
    <citation type="submission" date="2018-10" db="EMBL/GenBank/DDBJ databases">
        <title>Phylogenomics of Brevibacillus.</title>
        <authorList>
            <person name="Dunlap C."/>
        </authorList>
    </citation>
    <scope>NUCLEOTIDE SEQUENCE [LARGE SCALE GENOMIC DNA]</scope>
    <source>
        <strain evidence="1 2">DSM 100115</strain>
    </source>
</reference>
<dbReference type="AlphaFoldDB" id="A0A3M8AHV3"/>
<evidence type="ECO:0000313" key="1">
    <source>
        <dbReference type="EMBL" id="RNB50741.1"/>
    </source>
</evidence>
<organism evidence="1 2">
    <name type="scientific">Brevibacillus gelatini</name>
    <dbReference type="NCBI Taxonomy" id="1655277"/>
    <lineage>
        <taxon>Bacteria</taxon>
        <taxon>Bacillati</taxon>
        <taxon>Bacillota</taxon>
        <taxon>Bacilli</taxon>
        <taxon>Bacillales</taxon>
        <taxon>Paenibacillaceae</taxon>
        <taxon>Brevibacillus</taxon>
    </lineage>
</organism>
<proteinExistence type="predicted"/>
<accession>A0A3M8AHV3</accession>
<evidence type="ECO:0000313" key="2">
    <source>
        <dbReference type="Proteomes" id="UP000268829"/>
    </source>
</evidence>
<dbReference type="OrthoDB" id="1957791at2"/>
<comment type="caution">
    <text evidence="1">The sequence shown here is derived from an EMBL/GenBank/DDBJ whole genome shotgun (WGS) entry which is preliminary data.</text>
</comment>